<evidence type="ECO:0000313" key="2">
    <source>
        <dbReference type="Proteomes" id="UP001275084"/>
    </source>
</evidence>
<gene>
    <name evidence="1" type="ORF">B0T25DRAFT_256149</name>
</gene>
<evidence type="ECO:0000313" key="1">
    <source>
        <dbReference type="EMBL" id="KAK3350019.1"/>
    </source>
</evidence>
<reference evidence="1" key="1">
    <citation type="journal article" date="2023" name="Mol. Phylogenet. Evol.">
        <title>Genome-scale phylogeny and comparative genomics of the fungal order Sordariales.</title>
        <authorList>
            <person name="Hensen N."/>
            <person name="Bonometti L."/>
            <person name="Westerberg I."/>
            <person name="Brannstrom I.O."/>
            <person name="Guillou S."/>
            <person name="Cros-Aarteil S."/>
            <person name="Calhoun S."/>
            <person name="Haridas S."/>
            <person name="Kuo A."/>
            <person name="Mondo S."/>
            <person name="Pangilinan J."/>
            <person name="Riley R."/>
            <person name="LaButti K."/>
            <person name="Andreopoulos B."/>
            <person name="Lipzen A."/>
            <person name="Chen C."/>
            <person name="Yan M."/>
            <person name="Daum C."/>
            <person name="Ng V."/>
            <person name="Clum A."/>
            <person name="Steindorff A."/>
            <person name="Ohm R.A."/>
            <person name="Martin F."/>
            <person name="Silar P."/>
            <person name="Natvig D.O."/>
            <person name="Lalanne C."/>
            <person name="Gautier V."/>
            <person name="Ament-Velasquez S.L."/>
            <person name="Kruys A."/>
            <person name="Hutchinson M.I."/>
            <person name="Powell A.J."/>
            <person name="Barry K."/>
            <person name="Miller A.N."/>
            <person name="Grigoriev I.V."/>
            <person name="Debuchy R."/>
            <person name="Gladieux P."/>
            <person name="Hiltunen Thoren M."/>
            <person name="Johannesson H."/>
        </authorList>
    </citation>
    <scope>NUCLEOTIDE SEQUENCE</scope>
    <source>
        <strain evidence="1">CBS 955.72</strain>
    </source>
</reference>
<dbReference type="AlphaFoldDB" id="A0AAJ0MCV7"/>
<protein>
    <submittedName>
        <fullName evidence="1">Uncharacterized protein</fullName>
    </submittedName>
</protein>
<name>A0AAJ0MCV7_9PEZI</name>
<accession>A0AAJ0MCV7</accession>
<proteinExistence type="predicted"/>
<sequence length="155" mass="16423">MLGSLAPPVPLLHSSRDPPSLLHGSLSVLAAPGGPMHAQRGVAWERSSAGCPAQARVLGVCRGKLEHAGQKRRALVAGRGLGTRCGWTVGQGMFMNETALRDLWGCGTAMRNHVENFACPASLALLASLPDFRTFLAVADLFACMPARSRLDLPR</sequence>
<keyword evidence="2" id="KW-1185">Reference proteome</keyword>
<dbReference type="EMBL" id="JAUIQD010000005">
    <property type="protein sequence ID" value="KAK3350019.1"/>
    <property type="molecule type" value="Genomic_DNA"/>
</dbReference>
<reference evidence="1" key="2">
    <citation type="submission" date="2023-06" db="EMBL/GenBank/DDBJ databases">
        <authorList>
            <consortium name="Lawrence Berkeley National Laboratory"/>
            <person name="Haridas S."/>
            <person name="Hensen N."/>
            <person name="Bonometti L."/>
            <person name="Westerberg I."/>
            <person name="Brannstrom I.O."/>
            <person name="Guillou S."/>
            <person name="Cros-Aarteil S."/>
            <person name="Calhoun S."/>
            <person name="Kuo A."/>
            <person name="Mondo S."/>
            <person name="Pangilinan J."/>
            <person name="Riley R."/>
            <person name="Labutti K."/>
            <person name="Andreopoulos B."/>
            <person name="Lipzen A."/>
            <person name="Chen C."/>
            <person name="Yanf M."/>
            <person name="Daum C."/>
            <person name="Ng V."/>
            <person name="Clum A."/>
            <person name="Steindorff A."/>
            <person name="Ohm R."/>
            <person name="Martin F."/>
            <person name="Silar P."/>
            <person name="Natvig D."/>
            <person name="Lalanne C."/>
            <person name="Gautier V."/>
            <person name="Ament-Velasquez S.L."/>
            <person name="Kruys A."/>
            <person name="Hutchinson M.I."/>
            <person name="Powell A.J."/>
            <person name="Barry K."/>
            <person name="Miller A.N."/>
            <person name="Grigoriev I.V."/>
            <person name="Debuchy R."/>
            <person name="Gladieux P."/>
            <person name="Thoren M.H."/>
            <person name="Johannesson H."/>
        </authorList>
    </citation>
    <scope>NUCLEOTIDE SEQUENCE</scope>
    <source>
        <strain evidence="1">CBS 955.72</strain>
    </source>
</reference>
<organism evidence="1 2">
    <name type="scientific">Lasiosphaeria hispida</name>
    <dbReference type="NCBI Taxonomy" id="260671"/>
    <lineage>
        <taxon>Eukaryota</taxon>
        <taxon>Fungi</taxon>
        <taxon>Dikarya</taxon>
        <taxon>Ascomycota</taxon>
        <taxon>Pezizomycotina</taxon>
        <taxon>Sordariomycetes</taxon>
        <taxon>Sordariomycetidae</taxon>
        <taxon>Sordariales</taxon>
        <taxon>Lasiosphaeriaceae</taxon>
        <taxon>Lasiosphaeria</taxon>
    </lineage>
</organism>
<dbReference type="Proteomes" id="UP001275084">
    <property type="component" value="Unassembled WGS sequence"/>
</dbReference>
<comment type="caution">
    <text evidence="1">The sequence shown here is derived from an EMBL/GenBank/DDBJ whole genome shotgun (WGS) entry which is preliminary data.</text>
</comment>